<accession>A0A2J7Q733</accession>
<dbReference type="EMBL" id="NEVH01017447">
    <property type="protein sequence ID" value="PNF24385.1"/>
    <property type="molecule type" value="Genomic_DNA"/>
</dbReference>
<keyword evidence="2" id="KW-1185">Reference proteome</keyword>
<reference evidence="1 2" key="1">
    <citation type="submission" date="2017-12" db="EMBL/GenBank/DDBJ databases">
        <title>Hemimetabolous genomes reveal molecular basis of termite eusociality.</title>
        <authorList>
            <person name="Harrison M.C."/>
            <person name="Jongepier E."/>
            <person name="Robertson H.M."/>
            <person name="Arning N."/>
            <person name="Bitard-Feildel T."/>
            <person name="Chao H."/>
            <person name="Childers C.P."/>
            <person name="Dinh H."/>
            <person name="Doddapaneni H."/>
            <person name="Dugan S."/>
            <person name="Gowin J."/>
            <person name="Greiner C."/>
            <person name="Han Y."/>
            <person name="Hu H."/>
            <person name="Hughes D.S.T."/>
            <person name="Huylmans A.-K."/>
            <person name="Kemena C."/>
            <person name="Kremer L.P.M."/>
            <person name="Lee S.L."/>
            <person name="Lopez-Ezquerra A."/>
            <person name="Mallet L."/>
            <person name="Monroy-Kuhn J.M."/>
            <person name="Moser A."/>
            <person name="Murali S.C."/>
            <person name="Muzny D.M."/>
            <person name="Otani S."/>
            <person name="Piulachs M.-D."/>
            <person name="Poelchau M."/>
            <person name="Qu J."/>
            <person name="Schaub F."/>
            <person name="Wada-Katsumata A."/>
            <person name="Worley K.C."/>
            <person name="Xie Q."/>
            <person name="Ylla G."/>
            <person name="Poulsen M."/>
            <person name="Gibbs R.A."/>
            <person name="Schal C."/>
            <person name="Richards S."/>
            <person name="Belles X."/>
            <person name="Korb J."/>
            <person name="Bornberg-Bauer E."/>
        </authorList>
    </citation>
    <scope>NUCLEOTIDE SEQUENCE [LARGE SCALE GENOMIC DNA]</scope>
    <source>
        <tissue evidence="1">Whole body</tissue>
    </source>
</reference>
<dbReference type="Proteomes" id="UP000235965">
    <property type="component" value="Unassembled WGS sequence"/>
</dbReference>
<evidence type="ECO:0000313" key="2">
    <source>
        <dbReference type="Proteomes" id="UP000235965"/>
    </source>
</evidence>
<proteinExistence type="predicted"/>
<evidence type="ECO:0000313" key="1">
    <source>
        <dbReference type="EMBL" id="PNF24385.1"/>
    </source>
</evidence>
<protein>
    <submittedName>
        <fullName evidence="1">Uncharacterized protein</fullName>
    </submittedName>
</protein>
<name>A0A2J7Q733_9NEOP</name>
<organism evidence="1 2">
    <name type="scientific">Cryptotermes secundus</name>
    <dbReference type="NCBI Taxonomy" id="105785"/>
    <lineage>
        <taxon>Eukaryota</taxon>
        <taxon>Metazoa</taxon>
        <taxon>Ecdysozoa</taxon>
        <taxon>Arthropoda</taxon>
        <taxon>Hexapoda</taxon>
        <taxon>Insecta</taxon>
        <taxon>Pterygota</taxon>
        <taxon>Neoptera</taxon>
        <taxon>Polyneoptera</taxon>
        <taxon>Dictyoptera</taxon>
        <taxon>Blattodea</taxon>
        <taxon>Blattoidea</taxon>
        <taxon>Termitoidae</taxon>
        <taxon>Kalotermitidae</taxon>
        <taxon>Cryptotermitinae</taxon>
        <taxon>Cryptotermes</taxon>
    </lineage>
</organism>
<gene>
    <name evidence="1" type="ORF">B7P43_G09647</name>
</gene>
<dbReference type="AlphaFoldDB" id="A0A2J7Q733"/>
<dbReference type="InParanoid" id="A0A2J7Q733"/>
<comment type="caution">
    <text evidence="1">The sequence shown here is derived from an EMBL/GenBank/DDBJ whole genome shotgun (WGS) entry which is preliminary data.</text>
</comment>
<sequence length="61" mass="7188">MEAVQSSRTSVDFYQAAQCYVAKDTTHCRHPCENLRSNMQFYVKGLDKIMETLQILYTFLY</sequence>